<feature type="domain" description="ABC transmembrane type-1" evidence="8">
    <location>
        <begin position="75"/>
        <end position="266"/>
    </location>
</feature>
<dbReference type="Proteomes" id="UP000319130">
    <property type="component" value="Unassembled WGS sequence"/>
</dbReference>
<dbReference type="CDD" id="cd06261">
    <property type="entry name" value="TM_PBP2"/>
    <property type="match status" value="1"/>
</dbReference>
<dbReference type="PROSITE" id="PS50928">
    <property type="entry name" value="ABC_TM1"/>
    <property type="match status" value="1"/>
</dbReference>
<keyword evidence="4 7" id="KW-0812">Transmembrane</keyword>
<protein>
    <submittedName>
        <fullName evidence="9">Carbohydrate ABC transporter permease</fullName>
    </submittedName>
</protein>
<dbReference type="GO" id="GO:0005886">
    <property type="term" value="C:plasma membrane"/>
    <property type="evidence" value="ECO:0007669"/>
    <property type="project" value="UniProtKB-SubCell"/>
</dbReference>
<feature type="transmembrane region" description="Helical" evidence="7">
    <location>
        <begin position="74"/>
        <end position="98"/>
    </location>
</feature>
<evidence type="ECO:0000256" key="1">
    <source>
        <dbReference type="ARBA" id="ARBA00004651"/>
    </source>
</evidence>
<feature type="transmembrane region" description="Helical" evidence="7">
    <location>
        <begin position="110"/>
        <end position="134"/>
    </location>
</feature>
<dbReference type="PANTHER" id="PTHR32243:SF18">
    <property type="entry name" value="INNER MEMBRANE ABC TRANSPORTER PERMEASE PROTEIN YCJP"/>
    <property type="match status" value="1"/>
</dbReference>
<comment type="similarity">
    <text evidence="7">Belongs to the binding-protein-dependent transport system permease family.</text>
</comment>
<evidence type="ECO:0000256" key="2">
    <source>
        <dbReference type="ARBA" id="ARBA00022448"/>
    </source>
</evidence>
<dbReference type="PANTHER" id="PTHR32243">
    <property type="entry name" value="MALTOSE TRANSPORT SYSTEM PERMEASE-RELATED"/>
    <property type="match status" value="1"/>
</dbReference>
<dbReference type="InterPro" id="IPR050901">
    <property type="entry name" value="BP-dep_ABC_trans_perm"/>
</dbReference>
<evidence type="ECO:0000313" key="9">
    <source>
        <dbReference type="EMBL" id="TET62941.1"/>
    </source>
</evidence>
<dbReference type="Pfam" id="PF00528">
    <property type="entry name" value="BPD_transp_1"/>
    <property type="match status" value="1"/>
</dbReference>
<dbReference type="SUPFAM" id="SSF161098">
    <property type="entry name" value="MetI-like"/>
    <property type="match status" value="1"/>
</dbReference>
<dbReference type="InterPro" id="IPR000515">
    <property type="entry name" value="MetI-like"/>
</dbReference>
<feature type="transmembrane region" description="Helical" evidence="7">
    <location>
        <begin position="12"/>
        <end position="31"/>
    </location>
</feature>
<comment type="caution">
    <text evidence="9">The sequence shown here is derived from an EMBL/GenBank/DDBJ whole genome shotgun (WGS) entry which is preliminary data.</text>
</comment>
<evidence type="ECO:0000256" key="4">
    <source>
        <dbReference type="ARBA" id="ARBA00022692"/>
    </source>
</evidence>
<evidence type="ECO:0000256" key="5">
    <source>
        <dbReference type="ARBA" id="ARBA00022989"/>
    </source>
</evidence>
<keyword evidence="2 7" id="KW-0813">Transport</keyword>
<gene>
    <name evidence="9" type="ORF">E3J48_03440</name>
</gene>
<feature type="transmembrane region" description="Helical" evidence="7">
    <location>
        <begin position="187"/>
        <end position="209"/>
    </location>
</feature>
<organism evidence="9 10">
    <name type="scientific">Aerophobetes bacterium</name>
    <dbReference type="NCBI Taxonomy" id="2030807"/>
    <lineage>
        <taxon>Bacteria</taxon>
        <taxon>Candidatus Aerophobota</taxon>
    </lineage>
</organism>
<dbReference type="EMBL" id="SOIZ01000145">
    <property type="protein sequence ID" value="TET62941.1"/>
    <property type="molecule type" value="Genomic_DNA"/>
</dbReference>
<reference evidence="9 10" key="1">
    <citation type="submission" date="2019-03" db="EMBL/GenBank/DDBJ databases">
        <title>Metabolic potential of uncultured bacteria and archaea associated with petroleum seepage in deep-sea sediments.</title>
        <authorList>
            <person name="Dong X."/>
            <person name="Hubert C."/>
        </authorList>
    </citation>
    <scope>NUCLEOTIDE SEQUENCE [LARGE SCALE GENOMIC DNA]</scope>
    <source>
        <strain evidence="9">E29_bin52</strain>
    </source>
</reference>
<keyword evidence="6 7" id="KW-0472">Membrane</keyword>
<evidence type="ECO:0000256" key="7">
    <source>
        <dbReference type="RuleBase" id="RU363032"/>
    </source>
</evidence>
<evidence type="ECO:0000313" key="10">
    <source>
        <dbReference type="Proteomes" id="UP000319130"/>
    </source>
</evidence>
<dbReference type="Gene3D" id="1.10.3720.10">
    <property type="entry name" value="MetI-like"/>
    <property type="match status" value="1"/>
</dbReference>
<evidence type="ECO:0000259" key="8">
    <source>
        <dbReference type="PROSITE" id="PS50928"/>
    </source>
</evidence>
<keyword evidence="3" id="KW-1003">Cell membrane</keyword>
<comment type="subcellular location">
    <subcellularLocation>
        <location evidence="1 7">Cell membrane</location>
        <topology evidence="1 7">Multi-pass membrane protein</topology>
    </subcellularLocation>
</comment>
<sequence>MRSYRTRKDVRKVLMWTGVVFFVIVSIFPLVEALLSSLKPPSQLFSRSSSIFLPSSVTLLHYRELLGGTRFLTYYFNTTVVTFFTLALVIPISALAAYGLTRFEFPGRDLYRRLILFTYMLPPILLFLPLHAVLTRLGLVNSRAGLIFAYTSFCLPFGMWLLLAFFVGVPVSLEEAAMVDGATRLSAFFRIVLPQVVSGVVAVSVFVCVVCWNEYLYALVLTSSAEMKTLPVGLATFIRMYTIDWGMVMASVVLTSAPLVVLYMFVQRHLLKGFAGAVKG</sequence>
<dbReference type="GO" id="GO:0055085">
    <property type="term" value="P:transmembrane transport"/>
    <property type="evidence" value="ECO:0007669"/>
    <property type="project" value="InterPro"/>
</dbReference>
<name>A0A523W7H1_UNCAE</name>
<dbReference type="InterPro" id="IPR035906">
    <property type="entry name" value="MetI-like_sf"/>
</dbReference>
<accession>A0A523W7H1</accession>
<proteinExistence type="inferred from homology"/>
<feature type="transmembrane region" description="Helical" evidence="7">
    <location>
        <begin position="245"/>
        <end position="266"/>
    </location>
</feature>
<evidence type="ECO:0000256" key="6">
    <source>
        <dbReference type="ARBA" id="ARBA00023136"/>
    </source>
</evidence>
<feature type="transmembrane region" description="Helical" evidence="7">
    <location>
        <begin position="146"/>
        <end position="167"/>
    </location>
</feature>
<dbReference type="AlphaFoldDB" id="A0A523W7H1"/>
<evidence type="ECO:0000256" key="3">
    <source>
        <dbReference type="ARBA" id="ARBA00022475"/>
    </source>
</evidence>
<keyword evidence="5 7" id="KW-1133">Transmembrane helix</keyword>